<dbReference type="RefSeq" id="WP_013684684.1">
    <property type="nucleotide sequence ID" value="NC_015320.1"/>
</dbReference>
<evidence type="ECO:0000256" key="4">
    <source>
        <dbReference type="ARBA" id="ARBA00022989"/>
    </source>
</evidence>
<protein>
    <submittedName>
        <fullName evidence="8">Putative ATP-dependent Na+ efflux pump</fullName>
    </submittedName>
</protein>
<proteinExistence type="predicted"/>
<dbReference type="eggNOG" id="arCOG01462">
    <property type="taxonomic scope" value="Archaea"/>
</dbReference>
<comment type="subcellular location">
    <subcellularLocation>
        <location evidence="1">Cell membrane</location>
        <topology evidence="1">Multi-pass membrane protein</topology>
    </subcellularLocation>
</comment>
<feature type="transmembrane region" description="Helical" evidence="6">
    <location>
        <begin position="20"/>
        <end position="43"/>
    </location>
</feature>
<dbReference type="PANTHER" id="PTHR30294:SF29">
    <property type="entry name" value="MULTIDRUG ABC TRANSPORTER PERMEASE YBHS-RELATED"/>
    <property type="match status" value="1"/>
</dbReference>
<evidence type="ECO:0000256" key="1">
    <source>
        <dbReference type="ARBA" id="ARBA00004651"/>
    </source>
</evidence>
<accession>F2KS94</accession>
<dbReference type="KEGG" id="ave:Arcve_2043"/>
<name>F2KS94_ARCVS</name>
<reference evidence="8 9" key="1">
    <citation type="submission" date="2011-03" db="EMBL/GenBank/DDBJ databases">
        <title>The complete genome of Archaeoglobus veneficus SNP6.</title>
        <authorList>
            <consortium name="US DOE Joint Genome Institute (JGI-PGF)"/>
            <person name="Lucas S."/>
            <person name="Copeland A."/>
            <person name="Lapidus A."/>
            <person name="Bruce D."/>
            <person name="Goodwin L."/>
            <person name="Pitluck S."/>
            <person name="Kyrpides N."/>
            <person name="Mavromatis K."/>
            <person name="Pagani I."/>
            <person name="Ivanova N."/>
            <person name="Mikhailova N."/>
            <person name="Lu M."/>
            <person name="Detter J.C."/>
            <person name="Tapia R."/>
            <person name="Han C."/>
            <person name="Land M."/>
            <person name="Hauser L."/>
            <person name="Markowitz V."/>
            <person name="Cheng J.-F."/>
            <person name="Hugenholtz P."/>
            <person name="Woyke T."/>
            <person name="Wu D."/>
            <person name="Spring S."/>
            <person name="Brambilla E."/>
            <person name="Klenk H.-P."/>
            <person name="Eisen J.A."/>
        </authorList>
    </citation>
    <scope>NUCLEOTIDE SEQUENCE [LARGE SCALE GENOMIC DNA]</scope>
    <source>
        <strain>SNP6</strain>
    </source>
</reference>
<dbReference type="OrthoDB" id="146982at2157"/>
<feature type="domain" description="ABC-2 type transporter transmembrane" evidence="7">
    <location>
        <begin position="18"/>
        <end position="375"/>
    </location>
</feature>
<evidence type="ECO:0000256" key="6">
    <source>
        <dbReference type="SAM" id="Phobius"/>
    </source>
</evidence>
<keyword evidence="5 6" id="KW-0472">Membrane</keyword>
<gene>
    <name evidence="8" type="ordered locus">Arcve_2043</name>
</gene>
<feature type="transmembrane region" description="Helical" evidence="6">
    <location>
        <begin position="303"/>
        <end position="322"/>
    </location>
</feature>
<keyword evidence="2" id="KW-1003">Cell membrane</keyword>
<keyword evidence="4 6" id="KW-1133">Transmembrane helix</keyword>
<evidence type="ECO:0000256" key="3">
    <source>
        <dbReference type="ARBA" id="ARBA00022692"/>
    </source>
</evidence>
<dbReference type="EMBL" id="CP002588">
    <property type="protein sequence ID" value="AEA48033.1"/>
    <property type="molecule type" value="Genomic_DNA"/>
</dbReference>
<dbReference type="InterPro" id="IPR051449">
    <property type="entry name" value="ABC-2_transporter_component"/>
</dbReference>
<keyword evidence="9" id="KW-1185">Reference proteome</keyword>
<dbReference type="AlphaFoldDB" id="F2KS94"/>
<dbReference type="Proteomes" id="UP000008136">
    <property type="component" value="Chromosome"/>
</dbReference>
<feature type="transmembrane region" description="Helical" evidence="6">
    <location>
        <begin position="184"/>
        <end position="206"/>
    </location>
</feature>
<feature type="transmembrane region" description="Helical" evidence="6">
    <location>
        <begin position="268"/>
        <end position="291"/>
    </location>
</feature>
<feature type="transmembrane region" description="Helical" evidence="6">
    <location>
        <begin position="357"/>
        <end position="375"/>
    </location>
</feature>
<dbReference type="GO" id="GO:0005886">
    <property type="term" value="C:plasma membrane"/>
    <property type="evidence" value="ECO:0007669"/>
    <property type="project" value="UniProtKB-SubCell"/>
</dbReference>
<dbReference type="HOGENOM" id="CLU_046841_0_1_2"/>
<dbReference type="InterPro" id="IPR013525">
    <property type="entry name" value="ABC2_TM"/>
</dbReference>
<organism evidence="8 9">
    <name type="scientific">Archaeoglobus veneficus (strain DSM 11195 / SNP6)</name>
    <dbReference type="NCBI Taxonomy" id="693661"/>
    <lineage>
        <taxon>Archaea</taxon>
        <taxon>Methanobacteriati</taxon>
        <taxon>Methanobacteriota</taxon>
        <taxon>Archaeoglobi</taxon>
        <taxon>Archaeoglobales</taxon>
        <taxon>Archaeoglobaceae</taxon>
        <taxon>Archaeoglobus</taxon>
    </lineage>
</organism>
<evidence type="ECO:0000313" key="8">
    <source>
        <dbReference type="EMBL" id="AEA48033.1"/>
    </source>
</evidence>
<dbReference type="GeneID" id="10395176"/>
<sequence>MSVLVIAKHELLANAKRKEFVLITLAFPLFILIVFSSSMGVILSTFGDVKAGFVDKSGLLSSDEIGEMDKIVESVNAGDISKKSFKVILVRYSSEEKAREDLIKGRIDGYYVIDENYIDNGKITGYTKKASPHPARILEKKLVKAMLAGKVDDRVVKRVVEGSNYEEYKVGAKGEVEERNFMSFIIPVGFAVLLLTSILTSSSYLLQGIAEEKESRIMEILLSSVTAEELLFGKLLGLGLLGLMQISLWIAIAFPLAASFAILSPSVFVIALAYFILGYAFYASLISCIAAISPTLKDAQQMLGFVILPLIFSMMFGEIAAVNPSSPISMLLSYLPFTSPIEMPLRFAVGQVEGYEIIISVLTLVASAFITVRIASKLFGLFALSYTKPKIGDVLKSLRSSGTSQ</sequence>
<dbReference type="Pfam" id="PF12698">
    <property type="entry name" value="ABC2_membrane_3"/>
    <property type="match status" value="1"/>
</dbReference>
<feature type="transmembrane region" description="Helical" evidence="6">
    <location>
        <begin position="235"/>
        <end position="262"/>
    </location>
</feature>
<evidence type="ECO:0000259" key="7">
    <source>
        <dbReference type="Pfam" id="PF12698"/>
    </source>
</evidence>
<evidence type="ECO:0000256" key="2">
    <source>
        <dbReference type="ARBA" id="ARBA00022475"/>
    </source>
</evidence>
<keyword evidence="3 6" id="KW-0812">Transmembrane</keyword>
<evidence type="ECO:0000256" key="5">
    <source>
        <dbReference type="ARBA" id="ARBA00023136"/>
    </source>
</evidence>
<dbReference type="GO" id="GO:0140359">
    <property type="term" value="F:ABC-type transporter activity"/>
    <property type="evidence" value="ECO:0007669"/>
    <property type="project" value="InterPro"/>
</dbReference>
<dbReference type="PANTHER" id="PTHR30294">
    <property type="entry name" value="MEMBRANE COMPONENT OF ABC TRANSPORTER YHHJ-RELATED"/>
    <property type="match status" value="1"/>
</dbReference>
<evidence type="ECO:0000313" key="9">
    <source>
        <dbReference type="Proteomes" id="UP000008136"/>
    </source>
</evidence>